<dbReference type="InterPro" id="IPR011683">
    <property type="entry name" value="Glyco_hydro_53"/>
</dbReference>
<keyword evidence="4 7" id="KW-0378">Hydrolase</keyword>
<dbReference type="PANTHER" id="PTHR34983:SF1">
    <property type="entry name" value="ARABINOGALACTAN ENDO-BETA-1,4-GALACTANASE A"/>
    <property type="match status" value="1"/>
</dbReference>
<evidence type="ECO:0000256" key="6">
    <source>
        <dbReference type="ARBA" id="ARBA00068680"/>
    </source>
</evidence>
<reference evidence="8" key="2">
    <citation type="submission" date="2022-07" db="EMBL/GenBank/DDBJ databases">
        <authorList>
            <person name="Goncalves M.F.M."/>
            <person name="Hilario S."/>
            <person name="Van De Peer Y."/>
            <person name="Esteves A.C."/>
            <person name="Alves A."/>
        </authorList>
    </citation>
    <scope>NUCLEOTIDE SEQUENCE</scope>
    <source>
        <strain evidence="8">MUM 19.33</strain>
    </source>
</reference>
<dbReference type="EMBL" id="JAGIXG020000006">
    <property type="protein sequence ID" value="KAI6783723.1"/>
    <property type="molecule type" value="Genomic_DNA"/>
</dbReference>
<reference evidence="8" key="1">
    <citation type="journal article" date="2021" name="J Fungi (Basel)">
        <title>Genomic and Metabolomic Analyses of the Marine Fungus Emericellopsis cladophorae: Insights into Saltwater Adaptability Mechanisms and Its Biosynthetic Potential.</title>
        <authorList>
            <person name="Goncalves M.F.M."/>
            <person name="Hilario S."/>
            <person name="Van de Peer Y."/>
            <person name="Esteves A.C."/>
            <person name="Alves A."/>
        </authorList>
    </citation>
    <scope>NUCLEOTIDE SEQUENCE</scope>
    <source>
        <strain evidence="8">MUM 19.33</strain>
    </source>
</reference>
<evidence type="ECO:0000256" key="1">
    <source>
        <dbReference type="ARBA" id="ARBA00001695"/>
    </source>
</evidence>
<evidence type="ECO:0000313" key="9">
    <source>
        <dbReference type="Proteomes" id="UP001055219"/>
    </source>
</evidence>
<dbReference type="GO" id="GO:0016998">
    <property type="term" value="P:cell wall macromolecule catabolic process"/>
    <property type="evidence" value="ECO:0007669"/>
    <property type="project" value="UniProtKB-ARBA"/>
</dbReference>
<evidence type="ECO:0000256" key="2">
    <source>
        <dbReference type="ARBA" id="ARBA00010687"/>
    </source>
</evidence>
<evidence type="ECO:0000313" key="8">
    <source>
        <dbReference type="EMBL" id="KAI6783723.1"/>
    </source>
</evidence>
<protein>
    <recommendedName>
        <fullName evidence="6 7">Arabinogalactan endo-beta-1,4-galactanase</fullName>
        <ecNumber evidence="3 7">3.2.1.89</ecNumber>
    </recommendedName>
</protein>
<dbReference type="FunFam" id="3.20.20.80:FF:000077">
    <property type="entry name" value="Arabinogalactan endo-beta-1,4-galactanase"/>
    <property type="match status" value="1"/>
</dbReference>
<evidence type="ECO:0000256" key="3">
    <source>
        <dbReference type="ARBA" id="ARBA00012556"/>
    </source>
</evidence>
<dbReference type="Gene3D" id="3.20.20.80">
    <property type="entry name" value="Glycosidases"/>
    <property type="match status" value="1"/>
</dbReference>
<sequence length="372" mass="40732">MVRSQVLPLECFDLGISYIEQPPWFIIARAILLSLAATSSALQYVGVDWSSVLVEEAAGISYASSSGASQPLEDILADARVNTVRQRVWVNPSNGEYNLVYNLEIAKRAQTAEFDIYVDVHLSDTWADPAHQAIPSGWSSDITTLSWQLYNYTLEVSNTFAAAGINPAIISVGNEIRGGLLWPVGHYNNPYNIARLLHSGCSGVRDSNISPPPKIMLHLDNGWDWGVQEWFYSTVLGQGPLLSSDFDQMDVSFYPFYGQYATLSNLGSTLGNMASTFGKELLVVETNWPTSCPSPQYPSPSDVSSIPFTPERQSEYVKKVADVVAGVNGGAGLFYWEPAWVDNQALGSSCNSNTMFAWPGKALSSLNVFSRI</sequence>
<dbReference type="EC" id="3.2.1.89" evidence="3 7"/>
<dbReference type="GO" id="GO:0015926">
    <property type="term" value="F:glucosidase activity"/>
    <property type="evidence" value="ECO:0007669"/>
    <property type="project" value="InterPro"/>
</dbReference>
<organism evidence="8 9">
    <name type="scientific">Emericellopsis cladophorae</name>
    <dbReference type="NCBI Taxonomy" id="2686198"/>
    <lineage>
        <taxon>Eukaryota</taxon>
        <taxon>Fungi</taxon>
        <taxon>Dikarya</taxon>
        <taxon>Ascomycota</taxon>
        <taxon>Pezizomycotina</taxon>
        <taxon>Sordariomycetes</taxon>
        <taxon>Hypocreomycetidae</taxon>
        <taxon>Hypocreales</taxon>
        <taxon>Bionectriaceae</taxon>
        <taxon>Emericellopsis</taxon>
    </lineage>
</organism>
<dbReference type="GO" id="GO:0045490">
    <property type="term" value="P:pectin catabolic process"/>
    <property type="evidence" value="ECO:0007669"/>
    <property type="project" value="TreeGrafter"/>
</dbReference>
<comment type="caution">
    <text evidence="8">The sequence shown here is derived from an EMBL/GenBank/DDBJ whole genome shotgun (WGS) entry which is preliminary data.</text>
</comment>
<proteinExistence type="inferred from homology"/>
<keyword evidence="5 7" id="KW-0326">Glycosidase</keyword>
<dbReference type="AlphaFoldDB" id="A0A9P9Y5P0"/>
<dbReference type="OrthoDB" id="110914at2759"/>
<dbReference type="Pfam" id="PF07745">
    <property type="entry name" value="Glyco_hydro_53"/>
    <property type="match status" value="1"/>
</dbReference>
<dbReference type="GO" id="GO:0030247">
    <property type="term" value="F:polysaccharide binding"/>
    <property type="evidence" value="ECO:0007669"/>
    <property type="project" value="UniProtKB-ARBA"/>
</dbReference>
<dbReference type="SUPFAM" id="SSF51445">
    <property type="entry name" value="(Trans)glycosidases"/>
    <property type="match status" value="1"/>
</dbReference>
<keyword evidence="9" id="KW-1185">Reference proteome</keyword>
<dbReference type="GeneID" id="75828116"/>
<evidence type="ECO:0000256" key="5">
    <source>
        <dbReference type="ARBA" id="ARBA00023295"/>
    </source>
</evidence>
<dbReference type="PANTHER" id="PTHR34983">
    <property type="entry name" value="ARABINOGALACTAN ENDO-BETA-1,4-GALACTANASE A"/>
    <property type="match status" value="1"/>
</dbReference>
<accession>A0A9P9Y5P0</accession>
<dbReference type="RefSeq" id="XP_051364579.1">
    <property type="nucleotide sequence ID" value="XM_051503612.1"/>
</dbReference>
<dbReference type="InterPro" id="IPR017853">
    <property type="entry name" value="GH"/>
</dbReference>
<name>A0A9P9Y5P0_9HYPO</name>
<evidence type="ECO:0000256" key="7">
    <source>
        <dbReference type="RuleBase" id="RU361192"/>
    </source>
</evidence>
<dbReference type="Proteomes" id="UP001055219">
    <property type="component" value="Unassembled WGS sequence"/>
</dbReference>
<comment type="catalytic activity">
    <reaction evidence="1 7">
        <text>The enzyme specifically hydrolyzes (1-&gt;4)-beta-D-galactosidic linkages in type I arabinogalactans.</text>
        <dbReference type="EC" id="3.2.1.89"/>
    </reaction>
</comment>
<gene>
    <name evidence="8" type="ORF">J7T54_001599</name>
</gene>
<dbReference type="GO" id="GO:0031218">
    <property type="term" value="F:arabinogalactan endo-1,4-beta-galactosidase activity"/>
    <property type="evidence" value="ECO:0007669"/>
    <property type="project" value="UniProtKB-EC"/>
</dbReference>
<comment type="similarity">
    <text evidence="2 7">Belongs to the glycosyl hydrolase 53 family.</text>
</comment>
<evidence type="ECO:0000256" key="4">
    <source>
        <dbReference type="ARBA" id="ARBA00022801"/>
    </source>
</evidence>